<feature type="domain" description="GB1/RHD3-type G" evidence="9">
    <location>
        <begin position="46"/>
        <end position="271"/>
    </location>
</feature>
<evidence type="ECO:0000313" key="10">
    <source>
        <dbReference type="EMBL" id="CAH7668864.1"/>
    </source>
</evidence>
<gene>
    <name evidence="8" type="primary">SEY1</name>
    <name evidence="10" type="ORF">PPACK8108_LOCUS3428</name>
</gene>
<dbReference type="Proteomes" id="UP001153365">
    <property type="component" value="Unassembled WGS sequence"/>
</dbReference>
<feature type="topological domain" description="Lumenal" evidence="8">
    <location>
        <begin position="707"/>
        <end position="709"/>
    </location>
</feature>
<name>A0AAV0AM58_PHAPC</name>
<evidence type="ECO:0000313" key="11">
    <source>
        <dbReference type="Proteomes" id="UP001153365"/>
    </source>
</evidence>
<dbReference type="Gene3D" id="3.40.50.300">
    <property type="entry name" value="P-loop containing nucleotide triphosphate hydrolases"/>
    <property type="match status" value="1"/>
</dbReference>
<dbReference type="PANTHER" id="PTHR45923:SF2">
    <property type="entry name" value="PROTEIN SEY1"/>
    <property type="match status" value="1"/>
</dbReference>
<evidence type="ECO:0000256" key="4">
    <source>
        <dbReference type="ARBA" id="ARBA00022824"/>
    </source>
</evidence>
<reference evidence="10" key="1">
    <citation type="submission" date="2022-06" db="EMBL/GenBank/DDBJ databases">
        <authorList>
            <consortium name="SYNGENTA / RWTH Aachen University"/>
        </authorList>
    </citation>
    <scope>NUCLEOTIDE SEQUENCE</scope>
</reference>
<dbReference type="InterPro" id="IPR027417">
    <property type="entry name" value="P-loop_NTPase"/>
</dbReference>
<dbReference type="GO" id="GO:0016320">
    <property type="term" value="P:endoplasmic reticulum membrane fusion"/>
    <property type="evidence" value="ECO:0007669"/>
    <property type="project" value="TreeGrafter"/>
</dbReference>
<sequence length="780" mass="89455">MMNHSEGQPQNGQQEECERLQVVDEEQQFTTQLSRSIKRWEIFENGFNYDVVAVLGSQSTGKSTLLNRVFGTTFDVMNEAERRQTTKGIWMCKGKNMDVLVMDVEGADGRERGEDQDFERKAALFSMASAEVIIINMWEHQVGLYQGANMGLLKTVFEVDLALFRANKAKRNQMTSGCDKTHLLFVIRDHVGATPLSNLKATITADLNRLWDELVKPEGTQSSRITDYFDLSFTALSHKVLRPEDFENDVQNFRRRFIEKDHPDYVFKPIYHKRIPADGIAQYLSGIWEAVVTNKDLDLPTQQELLAQFRCDEIESNSYKQFTSSLQATKDRMESGSVLPDLGEKMRDARTNALASFDLAASRYNQGVYQRKRLDFLNKMNATLSPIVTVQLKNLSKVILKNFQEELIKQLKNEARGSARDFGELVNDIKTESEEEFQTAAKLLLLEDTDWNYDEELAQLREDMASISLRSKIEEMKKLINAIQRNAKREVEEVAELALGQHSEEMWDVVLDGFCRTIERSTRQYLSKSIGFSCTDEENAKTIDLITKKSWISLRNKIDEQTVDVSLLVKLKLAFEEKFRYDADGVPRVWKPEDDIDTTFKNAKDATLSLLSFYSTIKPKDSSLESCIPSELLESDDPDILDYNFSDSRTILTASKQSELSNRLKKEFDAYYLEAKRSLVSSISQIPYWMYLVIGVLGWNEFVAVLRSPVYFMTLIILGFATWMTFKMNLQGPVLTIGTGMINETKRVAQQKLKEYLVVGLFSPMQKNVPKICSNYFFNI</sequence>
<evidence type="ECO:0000256" key="1">
    <source>
        <dbReference type="ARBA" id="ARBA00022692"/>
    </source>
</evidence>
<dbReference type="PANTHER" id="PTHR45923">
    <property type="entry name" value="PROTEIN SEY1"/>
    <property type="match status" value="1"/>
</dbReference>
<evidence type="ECO:0000256" key="2">
    <source>
        <dbReference type="ARBA" id="ARBA00022741"/>
    </source>
</evidence>
<dbReference type="HAMAP" id="MF_03109">
    <property type="entry name" value="Sey1"/>
    <property type="match status" value="1"/>
</dbReference>
<evidence type="ECO:0000256" key="3">
    <source>
        <dbReference type="ARBA" id="ARBA00022801"/>
    </source>
</evidence>
<dbReference type="GO" id="GO:0005525">
    <property type="term" value="F:GTP binding"/>
    <property type="evidence" value="ECO:0007669"/>
    <property type="project" value="UniProtKB-UniRule"/>
</dbReference>
<dbReference type="GO" id="GO:0003924">
    <property type="term" value="F:GTPase activity"/>
    <property type="evidence" value="ECO:0007669"/>
    <property type="project" value="UniProtKB-UniRule"/>
</dbReference>
<dbReference type="EMBL" id="CALTRL010000614">
    <property type="protein sequence ID" value="CAH7668864.1"/>
    <property type="molecule type" value="Genomic_DNA"/>
</dbReference>
<dbReference type="InterPro" id="IPR046758">
    <property type="entry name" value="Sey1/RHD3-like_3HB"/>
</dbReference>
<keyword evidence="2 8" id="KW-0547">Nucleotide-binding</keyword>
<proteinExistence type="inferred from homology"/>
<dbReference type="SUPFAM" id="SSF52540">
    <property type="entry name" value="P-loop containing nucleoside triphosphate hydrolases"/>
    <property type="match status" value="1"/>
</dbReference>
<evidence type="ECO:0000256" key="8">
    <source>
        <dbReference type="HAMAP-Rule" id="MF_03109"/>
    </source>
</evidence>
<evidence type="ECO:0000259" key="9">
    <source>
        <dbReference type="PROSITE" id="PS51715"/>
    </source>
</evidence>
<comment type="subcellular location">
    <subcellularLocation>
        <location evidence="8">Endoplasmic reticulum membrane</location>
        <topology evidence="8">Multi-pass membrane protein</topology>
    </subcellularLocation>
    <text evidence="8">Enriched in the cortical ER. Concentrated in punctae along the ER tubules.</text>
</comment>
<evidence type="ECO:0000256" key="7">
    <source>
        <dbReference type="ARBA" id="ARBA00023136"/>
    </source>
</evidence>
<organism evidence="10 11">
    <name type="scientific">Phakopsora pachyrhizi</name>
    <name type="common">Asian soybean rust disease fungus</name>
    <dbReference type="NCBI Taxonomy" id="170000"/>
    <lineage>
        <taxon>Eukaryota</taxon>
        <taxon>Fungi</taxon>
        <taxon>Dikarya</taxon>
        <taxon>Basidiomycota</taxon>
        <taxon>Pucciniomycotina</taxon>
        <taxon>Pucciniomycetes</taxon>
        <taxon>Pucciniales</taxon>
        <taxon>Phakopsoraceae</taxon>
        <taxon>Phakopsora</taxon>
    </lineage>
</organism>
<dbReference type="AlphaFoldDB" id="A0AAV0AM58"/>
<dbReference type="InterPro" id="IPR008803">
    <property type="entry name" value="RHD3/Sey1"/>
</dbReference>
<protein>
    <submittedName>
        <fullName evidence="10">RHD3/Sey1</fullName>
    </submittedName>
</protein>
<keyword evidence="3 8" id="KW-0378">Hydrolase</keyword>
<accession>A0AAV0AM58</accession>
<dbReference type="InterPro" id="IPR030386">
    <property type="entry name" value="G_GB1_RHD3_dom"/>
</dbReference>
<comment type="caution">
    <text evidence="10">The sequence shown here is derived from an EMBL/GenBank/DDBJ whole genome shotgun (WGS) entry which is preliminary data.</text>
</comment>
<keyword evidence="5 8" id="KW-1133">Transmembrane helix</keyword>
<evidence type="ECO:0000256" key="6">
    <source>
        <dbReference type="ARBA" id="ARBA00023134"/>
    </source>
</evidence>
<feature type="topological domain" description="Cytoplasmic" evidence="8">
    <location>
        <begin position="731"/>
        <end position="780"/>
    </location>
</feature>
<dbReference type="Pfam" id="PF05879">
    <property type="entry name" value="RHD3_GTPase"/>
    <property type="match status" value="1"/>
</dbReference>
<dbReference type="CDD" id="cd01851">
    <property type="entry name" value="GBP"/>
    <property type="match status" value="1"/>
</dbReference>
<keyword evidence="6 8" id="KW-0342">GTP-binding</keyword>
<evidence type="ECO:0000256" key="5">
    <source>
        <dbReference type="ARBA" id="ARBA00022989"/>
    </source>
</evidence>
<dbReference type="GO" id="GO:0005789">
    <property type="term" value="C:endoplasmic reticulum membrane"/>
    <property type="evidence" value="ECO:0007669"/>
    <property type="project" value="UniProtKB-SubCell"/>
</dbReference>
<keyword evidence="7 8" id="KW-0472">Membrane</keyword>
<feature type="topological domain" description="Cytoplasmic" evidence="8">
    <location>
        <begin position="1"/>
        <end position="685"/>
    </location>
</feature>
<keyword evidence="1 8" id="KW-0812">Transmembrane</keyword>
<dbReference type="Pfam" id="PF20428">
    <property type="entry name" value="Sey1_3HB"/>
    <property type="match status" value="1"/>
</dbReference>
<keyword evidence="4 8" id="KW-0256">Endoplasmic reticulum</keyword>
<dbReference type="PROSITE" id="PS51715">
    <property type="entry name" value="G_GB1_RHD3"/>
    <property type="match status" value="1"/>
</dbReference>
<dbReference type="FunFam" id="3.40.50.300:FF:000727">
    <property type="entry name" value="Protein SEY1 homolog"/>
    <property type="match status" value="1"/>
</dbReference>
<keyword evidence="11" id="KW-1185">Reference proteome</keyword>
<comment type="similarity">
    <text evidence="8">Belongs to the TRAFAC class dynamin-like GTPase superfamily. GB1/RHD3 GTPase family. RHD3 subfamily.</text>
</comment>
<feature type="binding site" evidence="8">
    <location>
        <begin position="56"/>
        <end position="63"/>
    </location>
    <ligand>
        <name>GTP</name>
        <dbReference type="ChEBI" id="CHEBI:37565"/>
    </ligand>
</feature>